<accession>A0A2M9Z981</accession>
<dbReference type="SUPFAM" id="SSF47240">
    <property type="entry name" value="Ferritin-like"/>
    <property type="match status" value="1"/>
</dbReference>
<reference evidence="1 2" key="1">
    <citation type="submission" date="2017-07" db="EMBL/GenBank/DDBJ databases">
        <title>Leptospira spp. isolated from tropical soils.</title>
        <authorList>
            <person name="Thibeaux R."/>
            <person name="Iraola G."/>
            <person name="Ferres I."/>
            <person name="Bierque E."/>
            <person name="Girault D."/>
            <person name="Soupe-Gilbert M.-E."/>
            <person name="Picardeau M."/>
            <person name="Goarant C."/>
        </authorList>
    </citation>
    <scope>NUCLEOTIDE SEQUENCE [LARGE SCALE GENOMIC DNA]</scope>
    <source>
        <strain evidence="1 2">FH2-C-A2</strain>
    </source>
</reference>
<evidence type="ECO:0000313" key="1">
    <source>
        <dbReference type="EMBL" id="PJZ64989.1"/>
    </source>
</evidence>
<dbReference type="Proteomes" id="UP000231912">
    <property type="component" value="Unassembled WGS sequence"/>
</dbReference>
<comment type="caution">
    <text evidence="1">The sequence shown here is derived from an EMBL/GenBank/DDBJ whole genome shotgun (WGS) entry which is preliminary data.</text>
</comment>
<dbReference type="InterPro" id="IPR009078">
    <property type="entry name" value="Ferritin-like_SF"/>
</dbReference>
<dbReference type="AlphaFoldDB" id="A0A2M9Z981"/>
<dbReference type="Gene3D" id="1.20.5.420">
    <property type="entry name" value="Immunoglobulin FC, subunit C"/>
    <property type="match status" value="1"/>
</dbReference>
<gene>
    <name evidence="1" type="ORF">CH371_15935</name>
</gene>
<evidence type="ECO:0008006" key="3">
    <source>
        <dbReference type="Google" id="ProtNLM"/>
    </source>
</evidence>
<name>A0A2M9Z981_9LEPT</name>
<dbReference type="EMBL" id="NPDT01000007">
    <property type="protein sequence ID" value="PJZ64989.1"/>
    <property type="molecule type" value="Genomic_DNA"/>
</dbReference>
<evidence type="ECO:0000313" key="2">
    <source>
        <dbReference type="Proteomes" id="UP000231912"/>
    </source>
</evidence>
<protein>
    <recommendedName>
        <fullName evidence="3">Ferritin-like domain-containing protein</fullName>
    </recommendedName>
</protein>
<sequence length="246" mass="28838">MKHIVRKKPKFGWKKWAEHFRKNAERPLPEIQEQVIGFIPQKRLPVARSLAIFRLGESGEGRIAKDIDRVRIYGVDEDYREALKLFVKEEGRHARILGECVRALRGEYIDSNWTEKLFHFGRRLLGIRMKLLVLLVAEVVGICFYKKIAEKIPYGSVKWALQHIAEDEEKHLAFHSRFFRIRLRNPLSRLVFRICWRVLSLAACVSVLLDHRKTFRALGISHSDSIRKFKEIVLSTEKAILRTVLS</sequence>
<proteinExistence type="predicted"/>
<organism evidence="1 2">
    <name type="scientific">Leptospira wolffii</name>
    <dbReference type="NCBI Taxonomy" id="409998"/>
    <lineage>
        <taxon>Bacteria</taxon>
        <taxon>Pseudomonadati</taxon>
        <taxon>Spirochaetota</taxon>
        <taxon>Spirochaetia</taxon>
        <taxon>Leptospirales</taxon>
        <taxon>Leptospiraceae</taxon>
        <taxon>Leptospira</taxon>
    </lineage>
</organism>